<reference evidence="2" key="2">
    <citation type="submission" date="2023-05" db="EMBL/GenBank/DDBJ databases">
        <authorList>
            <person name="Fouks B."/>
        </authorList>
    </citation>
    <scope>NUCLEOTIDE SEQUENCE</scope>
    <source>
        <strain evidence="2">Stay&amp;Tobe</strain>
        <tissue evidence="2">Testes</tissue>
    </source>
</reference>
<feature type="non-terminal residue" evidence="2">
    <location>
        <position position="71"/>
    </location>
</feature>
<proteinExistence type="predicted"/>
<evidence type="ECO:0000313" key="3">
    <source>
        <dbReference type="Proteomes" id="UP001233999"/>
    </source>
</evidence>
<gene>
    <name evidence="2" type="ORF">L9F63_005869</name>
</gene>
<organism evidence="2 3">
    <name type="scientific">Diploptera punctata</name>
    <name type="common">Pacific beetle cockroach</name>
    <dbReference type="NCBI Taxonomy" id="6984"/>
    <lineage>
        <taxon>Eukaryota</taxon>
        <taxon>Metazoa</taxon>
        <taxon>Ecdysozoa</taxon>
        <taxon>Arthropoda</taxon>
        <taxon>Hexapoda</taxon>
        <taxon>Insecta</taxon>
        <taxon>Pterygota</taxon>
        <taxon>Neoptera</taxon>
        <taxon>Polyneoptera</taxon>
        <taxon>Dictyoptera</taxon>
        <taxon>Blattodea</taxon>
        <taxon>Blaberoidea</taxon>
        <taxon>Blaberidae</taxon>
        <taxon>Diplopterinae</taxon>
        <taxon>Diploptera</taxon>
    </lineage>
</organism>
<feature type="compositionally biased region" description="Gly residues" evidence="1">
    <location>
        <begin position="1"/>
        <end position="10"/>
    </location>
</feature>
<comment type="caution">
    <text evidence="2">The sequence shown here is derived from an EMBL/GenBank/DDBJ whole genome shotgun (WGS) entry which is preliminary data.</text>
</comment>
<evidence type="ECO:0000313" key="2">
    <source>
        <dbReference type="EMBL" id="KAJ9577496.1"/>
    </source>
</evidence>
<keyword evidence="3" id="KW-1185">Reference proteome</keyword>
<name>A0AAD8E5F0_DIPPU</name>
<feature type="region of interest" description="Disordered" evidence="1">
    <location>
        <begin position="1"/>
        <end position="52"/>
    </location>
</feature>
<dbReference type="AlphaFoldDB" id="A0AAD8E5F0"/>
<reference evidence="2" key="1">
    <citation type="journal article" date="2023" name="IScience">
        <title>Live-bearing cockroach genome reveals convergent evolutionary mechanisms linked to viviparity in insects and beyond.</title>
        <authorList>
            <person name="Fouks B."/>
            <person name="Harrison M.C."/>
            <person name="Mikhailova A.A."/>
            <person name="Marchal E."/>
            <person name="English S."/>
            <person name="Carruthers M."/>
            <person name="Jennings E.C."/>
            <person name="Chiamaka E.L."/>
            <person name="Frigard R.A."/>
            <person name="Pippel M."/>
            <person name="Attardo G.M."/>
            <person name="Benoit J.B."/>
            <person name="Bornberg-Bauer E."/>
            <person name="Tobe S.S."/>
        </authorList>
    </citation>
    <scope>NUCLEOTIDE SEQUENCE</scope>
    <source>
        <strain evidence="2">Stay&amp;Tobe</strain>
    </source>
</reference>
<dbReference type="Proteomes" id="UP001233999">
    <property type="component" value="Unassembled WGS sequence"/>
</dbReference>
<evidence type="ECO:0000256" key="1">
    <source>
        <dbReference type="SAM" id="MobiDB-lite"/>
    </source>
</evidence>
<protein>
    <submittedName>
        <fullName evidence="2">Uncharacterized protein</fullName>
    </submittedName>
</protein>
<accession>A0AAD8E5F0</accession>
<feature type="non-terminal residue" evidence="2">
    <location>
        <position position="1"/>
    </location>
</feature>
<feature type="compositionally biased region" description="Basic and acidic residues" evidence="1">
    <location>
        <begin position="20"/>
        <end position="34"/>
    </location>
</feature>
<dbReference type="EMBL" id="JASPKZ010009355">
    <property type="protein sequence ID" value="KAJ9577496.1"/>
    <property type="molecule type" value="Genomic_DNA"/>
</dbReference>
<sequence>ILHGGSGGIGKPASNNSEPISRDQRSRPPTRSRDVLGVQPYFRSREESEGTLVENVSQLIRTSYRRICTRR</sequence>